<dbReference type="InterPro" id="IPR013766">
    <property type="entry name" value="Thioredoxin_domain"/>
</dbReference>
<feature type="domain" description="Thioredoxin" evidence="6">
    <location>
        <begin position="49"/>
        <end position="252"/>
    </location>
</feature>
<dbReference type="InterPro" id="IPR012336">
    <property type="entry name" value="Thioredoxin-like_fold"/>
</dbReference>
<dbReference type="Pfam" id="PF13462">
    <property type="entry name" value="Thioredoxin_4"/>
    <property type="match status" value="1"/>
</dbReference>
<dbReference type="PANTHER" id="PTHR13887">
    <property type="entry name" value="GLUTATHIONE S-TRANSFERASE KAPPA"/>
    <property type="match status" value="1"/>
</dbReference>
<evidence type="ECO:0000256" key="1">
    <source>
        <dbReference type="ARBA" id="ARBA00005791"/>
    </source>
</evidence>
<keyword evidence="3" id="KW-0560">Oxidoreductase</keyword>
<name>A0ABR8K629_9NOSO</name>
<comment type="similarity">
    <text evidence="1">Belongs to the thioredoxin family. DsbA subfamily.</text>
</comment>
<dbReference type="Gene3D" id="3.40.30.10">
    <property type="entry name" value="Glutaredoxin"/>
    <property type="match status" value="1"/>
</dbReference>
<dbReference type="SUPFAM" id="SSF52833">
    <property type="entry name" value="Thioredoxin-like"/>
    <property type="match status" value="1"/>
</dbReference>
<organism evidence="7 8">
    <name type="scientific">Nostoc paludosum FACHB-159</name>
    <dbReference type="NCBI Taxonomy" id="2692908"/>
    <lineage>
        <taxon>Bacteria</taxon>
        <taxon>Bacillati</taxon>
        <taxon>Cyanobacteriota</taxon>
        <taxon>Cyanophyceae</taxon>
        <taxon>Nostocales</taxon>
        <taxon>Nostocaceae</taxon>
        <taxon>Nostoc</taxon>
    </lineage>
</organism>
<reference evidence="7 8" key="1">
    <citation type="journal article" date="2020" name="ISME J.">
        <title>Comparative genomics reveals insights into cyanobacterial evolution and habitat adaptation.</title>
        <authorList>
            <person name="Chen M.Y."/>
            <person name="Teng W.K."/>
            <person name="Zhao L."/>
            <person name="Hu C.X."/>
            <person name="Zhou Y.K."/>
            <person name="Han B.P."/>
            <person name="Song L.R."/>
            <person name="Shu W.S."/>
        </authorList>
    </citation>
    <scope>NUCLEOTIDE SEQUENCE [LARGE SCALE GENOMIC DNA]</scope>
    <source>
        <strain evidence="7 8">FACHB-159</strain>
    </source>
</reference>
<dbReference type="Proteomes" id="UP000637383">
    <property type="component" value="Unassembled WGS sequence"/>
</dbReference>
<evidence type="ECO:0000256" key="5">
    <source>
        <dbReference type="ARBA" id="ARBA00023284"/>
    </source>
</evidence>
<keyword evidence="8" id="KW-1185">Reference proteome</keyword>
<dbReference type="PROSITE" id="PS51352">
    <property type="entry name" value="THIOREDOXIN_2"/>
    <property type="match status" value="1"/>
</dbReference>
<evidence type="ECO:0000256" key="4">
    <source>
        <dbReference type="ARBA" id="ARBA00023157"/>
    </source>
</evidence>
<comment type="caution">
    <text evidence="7">The sequence shown here is derived from an EMBL/GenBank/DDBJ whole genome shotgun (WGS) entry which is preliminary data.</text>
</comment>
<keyword evidence="4" id="KW-1015">Disulfide bond</keyword>
<gene>
    <name evidence="7" type="ORF">H6H03_13540</name>
</gene>
<dbReference type="PANTHER" id="PTHR13887:SF14">
    <property type="entry name" value="DISULFIDE BOND FORMATION PROTEIN D"/>
    <property type="match status" value="1"/>
</dbReference>
<accession>A0ABR8K629</accession>
<dbReference type="InterPro" id="IPR036249">
    <property type="entry name" value="Thioredoxin-like_sf"/>
</dbReference>
<dbReference type="EMBL" id="JACJTU010000011">
    <property type="protein sequence ID" value="MBD2734900.1"/>
    <property type="molecule type" value="Genomic_DNA"/>
</dbReference>
<evidence type="ECO:0000256" key="3">
    <source>
        <dbReference type="ARBA" id="ARBA00023002"/>
    </source>
</evidence>
<evidence type="ECO:0000313" key="7">
    <source>
        <dbReference type="EMBL" id="MBD2734900.1"/>
    </source>
</evidence>
<sequence>MTTFFSWFRQLLQYLRTLAAIGILCFLLTWSLPSQAASRIDPQLEQQVLQIIREHPEVIIESVQAYQQQQQQKLNQVRQGFLQDLKTNPQTVIGNSPTTGSTNSKILLVEFSDFECPYCAEAHKTLKELLTKYPDKIKLVYKNLPLTSIHPQALPAAAAAWAAHQQGKFWEYHDALFTNQKQLSETLYLDIAKNLNLDLVKFKRDQTLATPAIQKDIQLAEKLAVAGTPFFVISSPTISRVVQLQDIEKILANTK</sequence>
<evidence type="ECO:0000313" key="8">
    <source>
        <dbReference type="Proteomes" id="UP000637383"/>
    </source>
</evidence>
<dbReference type="RefSeq" id="WP_190955583.1">
    <property type="nucleotide sequence ID" value="NZ_JACJTU010000011.1"/>
</dbReference>
<evidence type="ECO:0000256" key="2">
    <source>
        <dbReference type="ARBA" id="ARBA00022729"/>
    </source>
</evidence>
<keyword evidence="5" id="KW-0676">Redox-active center</keyword>
<evidence type="ECO:0000259" key="6">
    <source>
        <dbReference type="PROSITE" id="PS51352"/>
    </source>
</evidence>
<keyword evidence="2" id="KW-0732">Signal</keyword>
<proteinExistence type="inferred from homology"/>
<protein>
    <submittedName>
        <fullName evidence="7">Thioredoxin domain-containing protein</fullName>
    </submittedName>
</protein>